<protein>
    <submittedName>
        <fullName evidence="1">Uncharacterized protein</fullName>
    </submittedName>
</protein>
<keyword evidence="2" id="KW-1185">Reference proteome</keyword>
<dbReference type="Proteomes" id="UP000734271">
    <property type="component" value="Unassembled WGS sequence"/>
</dbReference>
<reference evidence="1 2" key="1">
    <citation type="submission" date="2021-08" db="EMBL/GenBank/DDBJ databases">
        <title>FDA dAtabase for Regulatory Grade micrObial Sequences (FDA-ARGOS): Supporting development and validation of Infectious Disease Dx tests.</title>
        <authorList>
            <person name="Sproer C."/>
            <person name="Gronow S."/>
            <person name="Severitt S."/>
            <person name="Schroder I."/>
            <person name="Tallon L."/>
            <person name="Sadzewicz L."/>
            <person name="Zhao X."/>
            <person name="Boylan J."/>
            <person name="Ott S."/>
            <person name="Bowen H."/>
            <person name="Vavikolanu K."/>
            <person name="Hazen T."/>
            <person name="Aluvathingal J."/>
            <person name="Nadendla S."/>
            <person name="Lowell S."/>
            <person name="Myers T."/>
            <person name="Yan Y."/>
            <person name="Sichtig H."/>
        </authorList>
    </citation>
    <scope>NUCLEOTIDE SEQUENCE [LARGE SCALE GENOMIC DNA]</scope>
    <source>
        <strain evidence="1 2">FDAARGOS_1460</strain>
    </source>
</reference>
<dbReference type="EMBL" id="JAIPME010000002">
    <property type="protein sequence ID" value="MBZ2387583.1"/>
    <property type="molecule type" value="Genomic_DNA"/>
</dbReference>
<sequence>MNNNLDIEYKITPYENFSENEEFYFDEIIFDVDSKLDLLSSNADKFDYLLAISSGLLCGILDILWVGEFDLENGQWSCQRKRRIIEL</sequence>
<organism evidence="1 2">
    <name type="scientific">Anaerococcus murdochii</name>
    <dbReference type="NCBI Taxonomy" id="411577"/>
    <lineage>
        <taxon>Bacteria</taxon>
        <taxon>Bacillati</taxon>
        <taxon>Bacillota</taxon>
        <taxon>Tissierellia</taxon>
        <taxon>Tissierellales</taxon>
        <taxon>Peptoniphilaceae</taxon>
        <taxon>Anaerococcus</taxon>
    </lineage>
</organism>
<proteinExistence type="predicted"/>
<evidence type="ECO:0000313" key="2">
    <source>
        <dbReference type="Proteomes" id="UP000734271"/>
    </source>
</evidence>
<evidence type="ECO:0000313" key="1">
    <source>
        <dbReference type="EMBL" id="MBZ2387583.1"/>
    </source>
</evidence>
<gene>
    <name evidence="1" type="ORF">K8P03_09830</name>
</gene>
<name>A0ABS7T1F4_9FIRM</name>
<dbReference type="RefSeq" id="WP_223420512.1">
    <property type="nucleotide sequence ID" value="NZ_JAIPME010000002.1"/>
</dbReference>
<accession>A0ABS7T1F4</accession>
<comment type="caution">
    <text evidence="1">The sequence shown here is derived from an EMBL/GenBank/DDBJ whole genome shotgun (WGS) entry which is preliminary data.</text>
</comment>